<dbReference type="PANTHER" id="PTHR42844">
    <property type="entry name" value="DIHYDRONEOPTERIN ALDOLASE 1-RELATED"/>
    <property type="match status" value="1"/>
</dbReference>
<evidence type="ECO:0000256" key="4">
    <source>
        <dbReference type="ARBA" id="ARBA00005708"/>
    </source>
</evidence>
<protein>
    <recommendedName>
        <fullName evidence="8">7,8-dihydroneopterin aldolase</fullName>
        <ecNumber evidence="8">4.1.2.25</ecNumber>
    </recommendedName>
</protein>
<evidence type="ECO:0000256" key="6">
    <source>
        <dbReference type="ARBA" id="ARBA00023235"/>
    </source>
</evidence>
<name>A0Y842_9GAMM</name>
<dbReference type="OrthoDB" id="9810587at2"/>
<evidence type="ECO:0000256" key="8">
    <source>
        <dbReference type="RuleBase" id="RU362079"/>
    </source>
</evidence>
<comment type="pathway">
    <text evidence="3 8">Cofactor biosynthesis; tetrahydrofolate biosynthesis; 2-amino-4-hydroxy-6-hydroxymethyl-7,8-dihydropteridine diphosphate from 7,8-dihydroneopterin triphosphate: step 3/4.</text>
</comment>
<dbReference type="EC" id="4.1.2.25" evidence="8"/>
<dbReference type="CDD" id="cd00534">
    <property type="entry name" value="DHNA_DHNTPE"/>
    <property type="match status" value="1"/>
</dbReference>
<comment type="caution">
    <text evidence="10">The sequence shown here is derived from an EMBL/GenBank/DDBJ whole genome shotgun (WGS) entry which is preliminary data.</text>
</comment>
<gene>
    <name evidence="10" type="ORF">GP2143_13611</name>
</gene>
<evidence type="ECO:0000256" key="3">
    <source>
        <dbReference type="ARBA" id="ARBA00005013"/>
    </source>
</evidence>
<dbReference type="Proteomes" id="UP000004931">
    <property type="component" value="Unassembled WGS sequence"/>
</dbReference>
<dbReference type="EMBL" id="AAVT01000001">
    <property type="protein sequence ID" value="EAW32296.1"/>
    <property type="molecule type" value="Genomic_DNA"/>
</dbReference>
<dbReference type="NCBIfam" id="TIGR00525">
    <property type="entry name" value="folB"/>
    <property type="match status" value="1"/>
</dbReference>
<dbReference type="NCBIfam" id="TIGR00526">
    <property type="entry name" value="folB_dom"/>
    <property type="match status" value="1"/>
</dbReference>
<dbReference type="Gene3D" id="3.30.1130.10">
    <property type="match status" value="1"/>
</dbReference>
<evidence type="ECO:0000259" key="9">
    <source>
        <dbReference type="SMART" id="SM00905"/>
    </source>
</evidence>
<evidence type="ECO:0000256" key="2">
    <source>
        <dbReference type="ARBA" id="ARBA00001353"/>
    </source>
</evidence>
<dbReference type="FunFam" id="3.30.1130.10:FF:000002">
    <property type="entry name" value="7,8-dihydroneopterin aldolase"/>
    <property type="match status" value="1"/>
</dbReference>
<evidence type="ECO:0000256" key="5">
    <source>
        <dbReference type="ARBA" id="ARBA00022909"/>
    </source>
</evidence>
<dbReference type="SUPFAM" id="SSF55620">
    <property type="entry name" value="Tetrahydrobiopterin biosynthesis enzymes-like"/>
    <property type="match status" value="1"/>
</dbReference>
<dbReference type="AlphaFoldDB" id="A0Y842"/>
<accession>A0Y842</accession>
<evidence type="ECO:0000313" key="10">
    <source>
        <dbReference type="EMBL" id="EAW32296.1"/>
    </source>
</evidence>
<evidence type="ECO:0000256" key="7">
    <source>
        <dbReference type="ARBA" id="ARBA00023239"/>
    </source>
</evidence>
<dbReference type="InterPro" id="IPR043133">
    <property type="entry name" value="GTP-CH-I_C/QueF"/>
</dbReference>
<dbReference type="GO" id="GO:0016853">
    <property type="term" value="F:isomerase activity"/>
    <property type="evidence" value="ECO:0007669"/>
    <property type="project" value="UniProtKB-KW"/>
</dbReference>
<reference evidence="10 11" key="1">
    <citation type="journal article" date="2010" name="J. Bacteriol.">
        <title>Genome sequence of the oligotrophic marine Gammaproteobacterium HTCC2143, isolated from the Oregon Coast.</title>
        <authorList>
            <person name="Oh H.M."/>
            <person name="Kang I."/>
            <person name="Ferriera S."/>
            <person name="Giovannoni S.J."/>
            <person name="Cho J.C."/>
        </authorList>
    </citation>
    <scope>NUCLEOTIDE SEQUENCE [LARGE SCALE GENOMIC DNA]</scope>
    <source>
        <strain evidence="10 11">HTCC2143</strain>
    </source>
</reference>
<dbReference type="STRING" id="247633.GP2143_13611"/>
<organism evidence="10 11">
    <name type="scientific">marine gamma proteobacterium HTCC2143</name>
    <dbReference type="NCBI Taxonomy" id="247633"/>
    <lineage>
        <taxon>Bacteria</taxon>
        <taxon>Pseudomonadati</taxon>
        <taxon>Pseudomonadota</taxon>
        <taxon>Gammaproteobacteria</taxon>
        <taxon>Cellvibrionales</taxon>
        <taxon>Spongiibacteraceae</taxon>
        <taxon>BD1-7 clade</taxon>
    </lineage>
</organism>
<dbReference type="SMART" id="SM00905">
    <property type="entry name" value="FolB"/>
    <property type="match status" value="1"/>
</dbReference>
<dbReference type="PANTHER" id="PTHR42844:SF1">
    <property type="entry name" value="DIHYDRONEOPTERIN ALDOLASE 1-RELATED"/>
    <property type="match status" value="1"/>
</dbReference>
<dbReference type="eggNOG" id="COG1539">
    <property type="taxonomic scope" value="Bacteria"/>
</dbReference>
<comment type="similarity">
    <text evidence="4 8">Belongs to the DHNA family.</text>
</comment>
<dbReference type="GO" id="GO:0046654">
    <property type="term" value="P:tetrahydrofolate biosynthetic process"/>
    <property type="evidence" value="ECO:0007669"/>
    <property type="project" value="UniProtKB-UniRule"/>
</dbReference>
<dbReference type="GO" id="GO:0046656">
    <property type="term" value="P:folic acid biosynthetic process"/>
    <property type="evidence" value="ECO:0007669"/>
    <property type="project" value="UniProtKB-UniRule"/>
</dbReference>
<dbReference type="GO" id="GO:0005737">
    <property type="term" value="C:cytoplasm"/>
    <property type="evidence" value="ECO:0007669"/>
    <property type="project" value="TreeGrafter"/>
</dbReference>
<feature type="domain" description="Dihydroneopterin aldolase/epimerase" evidence="9">
    <location>
        <begin position="4"/>
        <end position="114"/>
    </location>
</feature>
<dbReference type="InterPro" id="IPR006156">
    <property type="entry name" value="Dihydroneopterin_aldolase"/>
</dbReference>
<comment type="catalytic activity">
    <reaction evidence="2 8">
        <text>7,8-dihydroneopterin = 6-hydroxymethyl-7,8-dihydropterin + glycolaldehyde</text>
        <dbReference type="Rhea" id="RHEA:10540"/>
        <dbReference type="ChEBI" id="CHEBI:17001"/>
        <dbReference type="ChEBI" id="CHEBI:17071"/>
        <dbReference type="ChEBI" id="CHEBI:44841"/>
        <dbReference type="EC" id="4.1.2.25"/>
    </reaction>
</comment>
<keyword evidence="7 8" id="KW-0456">Lyase</keyword>
<evidence type="ECO:0000256" key="1">
    <source>
        <dbReference type="ARBA" id="ARBA00000693"/>
    </source>
</evidence>
<proteinExistence type="inferred from homology"/>
<keyword evidence="6" id="KW-0413">Isomerase</keyword>
<dbReference type="InterPro" id="IPR006157">
    <property type="entry name" value="FolB_dom"/>
</dbReference>
<sequence length="119" mass="13428">MDIVYIRDLKIETTIGIYDWEREIKQTVSLDLEMAHDISRSAETDNIEDTLNYKAVAKRLIAFISGSEFLLVEAMAEQCASIVLQEFGVPWLRLRLSKPGAVRGSQDVGVIIERGKKNS</sequence>
<dbReference type="UniPathway" id="UPA00077">
    <property type="reaction ID" value="UER00154"/>
</dbReference>
<dbReference type="GO" id="GO:0004150">
    <property type="term" value="F:dihydroneopterin aldolase activity"/>
    <property type="evidence" value="ECO:0007669"/>
    <property type="project" value="UniProtKB-UniRule"/>
</dbReference>
<comment type="catalytic activity">
    <reaction evidence="1">
        <text>7,8-dihydroneopterin = 7,8-dihydromonapterin</text>
        <dbReference type="Rhea" id="RHEA:45328"/>
        <dbReference type="ChEBI" id="CHEBI:17001"/>
        <dbReference type="ChEBI" id="CHEBI:71175"/>
        <dbReference type="EC" id="5.1.99.8"/>
    </reaction>
</comment>
<keyword evidence="11" id="KW-1185">Reference proteome</keyword>
<evidence type="ECO:0000313" key="11">
    <source>
        <dbReference type="Proteomes" id="UP000004931"/>
    </source>
</evidence>
<dbReference type="Pfam" id="PF02152">
    <property type="entry name" value="FolB"/>
    <property type="match status" value="1"/>
</dbReference>
<comment type="function">
    <text evidence="8">Catalyzes the conversion of 7,8-dihydroneopterin to 6-hydroxymethyl-7,8-dihydropterin.</text>
</comment>
<keyword evidence="5 8" id="KW-0289">Folate biosynthesis</keyword>